<evidence type="ECO:0000256" key="1">
    <source>
        <dbReference type="SAM" id="Phobius"/>
    </source>
</evidence>
<keyword evidence="1" id="KW-1133">Transmembrane helix</keyword>
<sequence length="204" mass="21726">MGSTFSTSIKQSADISGANNNVWMINGAKFNISLMSGQTIQGTIKIFQDVVINNNPVIIINIMLSTKTLIQQHVKEGGNAKIILGDTALSKAADTPVQTALKAAGKAIDSGSDLIAVPALWLKDMQKNWLIYMILPAIVLLTIAFLYCAVRSYFMRRGNNSSMGNLIELASVIANKNSALQTQLPLSGTKLSSASPSTVVDLGV</sequence>
<dbReference type="Proteomes" id="UP000663869">
    <property type="component" value="Unassembled WGS sequence"/>
</dbReference>
<evidence type="ECO:0000313" key="4">
    <source>
        <dbReference type="Proteomes" id="UP000663862"/>
    </source>
</evidence>
<keyword evidence="1" id="KW-0472">Membrane</keyword>
<dbReference type="AlphaFoldDB" id="A0A820VT56"/>
<name>A0A820VT56_9BILA</name>
<proteinExistence type="predicted"/>
<dbReference type="Proteomes" id="UP000663862">
    <property type="component" value="Unassembled WGS sequence"/>
</dbReference>
<comment type="caution">
    <text evidence="3">The sequence shown here is derived from an EMBL/GenBank/DDBJ whole genome shotgun (WGS) entry which is preliminary data.</text>
</comment>
<reference evidence="3" key="1">
    <citation type="submission" date="2021-02" db="EMBL/GenBank/DDBJ databases">
        <authorList>
            <person name="Nowell W R."/>
        </authorList>
    </citation>
    <scope>NUCLEOTIDE SEQUENCE</scope>
</reference>
<dbReference type="EMBL" id="CAJNYU010003546">
    <property type="protein sequence ID" value="CAF3682026.1"/>
    <property type="molecule type" value="Genomic_DNA"/>
</dbReference>
<feature type="transmembrane region" description="Helical" evidence="1">
    <location>
        <begin position="129"/>
        <end position="150"/>
    </location>
</feature>
<accession>A0A820VT56</accession>
<protein>
    <submittedName>
        <fullName evidence="3">Uncharacterized protein</fullName>
    </submittedName>
</protein>
<organism evidence="3 4">
    <name type="scientific">Rotaria socialis</name>
    <dbReference type="NCBI Taxonomy" id="392032"/>
    <lineage>
        <taxon>Eukaryota</taxon>
        <taxon>Metazoa</taxon>
        <taxon>Spiralia</taxon>
        <taxon>Gnathifera</taxon>
        <taxon>Rotifera</taxon>
        <taxon>Eurotatoria</taxon>
        <taxon>Bdelloidea</taxon>
        <taxon>Philodinida</taxon>
        <taxon>Philodinidae</taxon>
        <taxon>Rotaria</taxon>
    </lineage>
</organism>
<evidence type="ECO:0000313" key="2">
    <source>
        <dbReference type="EMBL" id="CAF3682026.1"/>
    </source>
</evidence>
<keyword evidence="1" id="KW-0812">Transmembrane</keyword>
<dbReference type="EMBL" id="CAJOBQ010001674">
    <property type="protein sequence ID" value="CAF4506801.1"/>
    <property type="molecule type" value="Genomic_DNA"/>
</dbReference>
<gene>
    <name evidence="2" type="ORF">FME351_LOCUS26445</name>
    <name evidence="3" type="ORF">TSG867_LOCUS21543</name>
</gene>
<evidence type="ECO:0000313" key="3">
    <source>
        <dbReference type="EMBL" id="CAF4506801.1"/>
    </source>
</evidence>